<dbReference type="EMBL" id="FZQA01000001">
    <property type="protein sequence ID" value="SNT68339.1"/>
    <property type="molecule type" value="Genomic_DNA"/>
</dbReference>
<evidence type="ECO:0000256" key="4">
    <source>
        <dbReference type="SAM" id="Coils"/>
    </source>
</evidence>
<dbReference type="InterPro" id="IPR001029">
    <property type="entry name" value="Flagellin_N"/>
</dbReference>
<keyword evidence="3" id="KW-0964">Secreted</keyword>
<keyword evidence="2 3" id="KW-0975">Bacterial flagellum</keyword>
<feature type="domain" description="Flagellin C-terminal" evidence="6">
    <location>
        <begin position="322"/>
        <end position="400"/>
    </location>
</feature>
<evidence type="ECO:0000259" key="6">
    <source>
        <dbReference type="Pfam" id="PF00700"/>
    </source>
</evidence>
<dbReference type="RefSeq" id="WP_089411289.1">
    <property type="nucleotide sequence ID" value="NZ_FZQA01000001.1"/>
</dbReference>
<dbReference type="InterPro" id="IPR046358">
    <property type="entry name" value="Flagellin_C"/>
</dbReference>
<evidence type="ECO:0000256" key="3">
    <source>
        <dbReference type="RuleBase" id="RU362073"/>
    </source>
</evidence>
<comment type="subcellular location">
    <subcellularLocation>
        <location evidence="3">Secreted</location>
    </subcellularLocation>
    <subcellularLocation>
        <location evidence="3">Bacterial flagellum</location>
    </subcellularLocation>
</comment>
<dbReference type="PANTHER" id="PTHR42792">
    <property type="entry name" value="FLAGELLIN"/>
    <property type="match status" value="1"/>
</dbReference>
<dbReference type="Proteomes" id="UP000198346">
    <property type="component" value="Unassembled WGS sequence"/>
</dbReference>
<keyword evidence="7" id="KW-0282">Flagellum</keyword>
<keyword evidence="7" id="KW-0966">Cell projection</keyword>
<dbReference type="Pfam" id="PF00700">
    <property type="entry name" value="Flagellin_C"/>
    <property type="match status" value="1"/>
</dbReference>
<dbReference type="Gene3D" id="1.20.1330.10">
    <property type="entry name" value="f41 fragment of flagellin, N-terminal domain"/>
    <property type="match status" value="2"/>
</dbReference>
<organism evidence="7 8">
    <name type="scientific">Amphiplicatus metriothermophilus</name>
    <dbReference type="NCBI Taxonomy" id="1519374"/>
    <lineage>
        <taxon>Bacteria</taxon>
        <taxon>Pseudomonadati</taxon>
        <taxon>Pseudomonadota</taxon>
        <taxon>Alphaproteobacteria</taxon>
        <taxon>Parvularculales</taxon>
        <taxon>Parvularculaceae</taxon>
        <taxon>Amphiplicatus</taxon>
    </lineage>
</organism>
<accession>A0A239PLW2</accession>
<name>A0A239PLW2_9PROT</name>
<dbReference type="OrthoDB" id="8328560at2"/>
<evidence type="ECO:0000313" key="8">
    <source>
        <dbReference type="Proteomes" id="UP000198346"/>
    </source>
</evidence>
<gene>
    <name evidence="7" type="ORF">SAMN06297382_0841</name>
</gene>
<dbReference type="SUPFAM" id="SSF64518">
    <property type="entry name" value="Phase 1 flagellin"/>
    <property type="match status" value="1"/>
</dbReference>
<evidence type="ECO:0000256" key="1">
    <source>
        <dbReference type="ARBA" id="ARBA00005709"/>
    </source>
</evidence>
<feature type="domain" description="Flagellin N-terminal" evidence="5">
    <location>
        <begin position="4"/>
        <end position="136"/>
    </location>
</feature>
<dbReference type="GO" id="GO:0005576">
    <property type="term" value="C:extracellular region"/>
    <property type="evidence" value="ECO:0007669"/>
    <property type="project" value="UniProtKB-SubCell"/>
</dbReference>
<dbReference type="AlphaFoldDB" id="A0A239PLW2"/>
<keyword evidence="8" id="KW-1185">Reference proteome</keyword>
<evidence type="ECO:0000313" key="7">
    <source>
        <dbReference type="EMBL" id="SNT68339.1"/>
    </source>
</evidence>
<feature type="coiled-coil region" evidence="4">
    <location>
        <begin position="81"/>
        <end position="118"/>
    </location>
</feature>
<evidence type="ECO:0000256" key="2">
    <source>
        <dbReference type="ARBA" id="ARBA00023143"/>
    </source>
</evidence>
<proteinExistence type="inferred from homology"/>
<evidence type="ECO:0000259" key="5">
    <source>
        <dbReference type="Pfam" id="PF00669"/>
    </source>
</evidence>
<dbReference type="PRINTS" id="PR00207">
    <property type="entry name" value="FLAGELLIN"/>
</dbReference>
<comment type="similarity">
    <text evidence="1 3">Belongs to the bacterial flagellin family.</text>
</comment>
<protein>
    <recommendedName>
        <fullName evidence="3">Flagellin</fullName>
    </recommendedName>
</protein>
<reference evidence="7 8" key="1">
    <citation type="submission" date="2017-07" db="EMBL/GenBank/DDBJ databases">
        <authorList>
            <person name="Sun Z.S."/>
            <person name="Albrecht U."/>
            <person name="Echele G."/>
            <person name="Lee C.C."/>
        </authorList>
    </citation>
    <scope>NUCLEOTIDE SEQUENCE [LARGE SCALE GENOMIC DNA]</scope>
    <source>
        <strain evidence="7 8">CGMCC 1.12710</strain>
    </source>
</reference>
<comment type="function">
    <text evidence="3">Flagellin is the subunit protein which polymerizes to form the filaments of bacterial flagella.</text>
</comment>
<dbReference type="InterPro" id="IPR001492">
    <property type="entry name" value="Flagellin"/>
</dbReference>
<sequence>MVSILNNESATVALATLRSINRNLAQVQQEISTGKSVANAKDNAAIYAVSTVIQSDADSFEAISSSLNLGLSTVGVARAAAENVTSLLQDIKNLVVAAQEENIDRSKIQTDIAQLRDQITSIVNAAQFSGLNLLRGGGSVDILSSLDRAADGTVTASNITIARNNLEVAQQTFGAGAGNVTTTVTGLAVGTQIDDGETATITYTATEISEGESFRITLGGTDYDYVARNGDTLNDVVRELKERIDAAGIANVTVTASNVSDPTSTDSVLTINYAPGDASNLTFAQANNSGGTAGGDLGTLLTFDVTTSAGAEQALTDIEALIQTGIDAAAAFGSAQKRIEIQEEFVTALVDNLKSGISALTDADIEEASARLQSLQVQQQLGIQALAIANQTPQTILSLFR</sequence>
<keyword evidence="4" id="KW-0175">Coiled coil</keyword>
<dbReference type="GO" id="GO:0005198">
    <property type="term" value="F:structural molecule activity"/>
    <property type="evidence" value="ECO:0007669"/>
    <property type="project" value="UniProtKB-UniRule"/>
</dbReference>
<dbReference type="Pfam" id="PF00669">
    <property type="entry name" value="Flagellin_N"/>
    <property type="match status" value="1"/>
</dbReference>
<keyword evidence="7" id="KW-0969">Cilium</keyword>
<dbReference type="GO" id="GO:0009288">
    <property type="term" value="C:bacterial-type flagellum"/>
    <property type="evidence" value="ECO:0007669"/>
    <property type="project" value="UniProtKB-SubCell"/>
</dbReference>
<dbReference type="PANTHER" id="PTHR42792:SF2">
    <property type="entry name" value="FLAGELLIN"/>
    <property type="match status" value="1"/>
</dbReference>